<sequence>MNAPHQAHLGAMTSPFASKLGTNYCPLDDEVLQIRALLVEPLSRLKRLDDQIADLQKAIDELAQERESVRTLVDSHMELISPFRRLPLDIIQEIFVACLPTHRNCVMSAVEAPVLLGRICSSWRAISLTTPRLWSRLHIVEPLSPALAGGSSASDRAIFEEKLAQRLKTTKIWLGRAGQRPLSISLQGNWEQPHGDVNDAPVPKTPLFIEAIIPFASRWENIILRASATVLNMLSSLTEDDVPLLQRLEISPHPGITTPRLQQLTALLCAPRLIDLTFGGSHANTQNLPIRWENLTHLSLTSYNDSSLTCPIALQLLVRCSQLQFCSFNFNQHDTLPLVDGVGSTIELPCLHSLYISSVGLPVNGIGNMLRRLSVIGLRHLHLRGELDIGLENLFVTNLLTFLGVSLCFETLKIGTLAFTTYSLTELLRGLPVSTTCLHIVDGHSWGFSRGGGILHDDAIAVLTPTPENPGSCPALQELHITHCRSPSDAMLLRFINARMAASASTLKKVVIKFGREMQVDIAQDIQHFLDDGRLMVITTYTQTQSKAVGSFSPWQGLPDAPELAEWAHTMDDF</sequence>
<feature type="coiled-coil region" evidence="1">
    <location>
        <begin position="45"/>
        <end position="72"/>
    </location>
</feature>
<gene>
    <name evidence="2" type="ORF">C8F04DRAFT_1102850</name>
</gene>
<reference evidence="2" key="1">
    <citation type="submission" date="2023-03" db="EMBL/GenBank/DDBJ databases">
        <title>Massive genome expansion in bonnet fungi (Mycena s.s.) driven by repeated elements and novel gene families across ecological guilds.</title>
        <authorList>
            <consortium name="Lawrence Berkeley National Laboratory"/>
            <person name="Harder C.B."/>
            <person name="Miyauchi S."/>
            <person name="Viragh M."/>
            <person name="Kuo A."/>
            <person name="Thoen E."/>
            <person name="Andreopoulos B."/>
            <person name="Lu D."/>
            <person name="Skrede I."/>
            <person name="Drula E."/>
            <person name="Henrissat B."/>
            <person name="Morin E."/>
            <person name="Kohler A."/>
            <person name="Barry K."/>
            <person name="LaButti K."/>
            <person name="Morin E."/>
            <person name="Salamov A."/>
            <person name="Lipzen A."/>
            <person name="Mereny Z."/>
            <person name="Hegedus B."/>
            <person name="Baldrian P."/>
            <person name="Stursova M."/>
            <person name="Weitz H."/>
            <person name="Taylor A."/>
            <person name="Grigoriev I.V."/>
            <person name="Nagy L.G."/>
            <person name="Martin F."/>
            <person name="Kauserud H."/>
        </authorList>
    </citation>
    <scope>NUCLEOTIDE SEQUENCE</scope>
    <source>
        <strain evidence="2">CBHHK200</strain>
    </source>
</reference>
<keyword evidence="3" id="KW-1185">Reference proteome</keyword>
<keyword evidence="1" id="KW-0175">Coiled coil</keyword>
<comment type="caution">
    <text evidence="2">The sequence shown here is derived from an EMBL/GenBank/DDBJ whole genome shotgun (WGS) entry which is preliminary data.</text>
</comment>
<organism evidence="2 3">
    <name type="scientific">Mycena alexandri</name>
    <dbReference type="NCBI Taxonomy" id="1745969"/>
    <lineage>
        <taxon>Eukaryota</taxon>
        <taxon>Fungi</taxon>
        <taxon>Dikarya</taxon>
        <taxon>Basidiomycota</taxon>
        <taxon>Agaricomycotina</taxon>
        <taxon>Agaricomycetes</taxon>
        <taxon>Agaricomycetidae</taxon>
        <taxon>Agaricales</taxon>
        <taxon>Marasmiineae</taxon>
        <taxon>Mycenaceae</taxon>
        <taxon>Mycena</taxon>
    </lineage>
</organism>
<accession>A0AAD6SWJ7</accession>
<dbReference type="Proteomes" id="UP001218188">
    <property type="component" value="Unassembled WGS sequence"/>
</dbReference>
<protein>
    <recommendedName>
        <fullName evidence="4">F-box domain-containing protein</fullName>
    </recommendedName>
</protein>
<dbReference type="AlphaFoldDB" id="A0AAD6SWJ7"/>
<evidence type="ECO:0000256" key="1">
    <source>
        <dbReference type="SAM" id="Coils"/>
    </source>
</evidence>
<evidence type="ECO:0000313" key="2">
    <source>
        <dbReference type="EMBL" id="KAJ7034030.1"/>
    </source>
</evidence>
<evidence type="ECO:0008006" key="4">
    <source>
        <dbReference type="Google" id="ProtNLM"/>
    </source>
</evidence>
<dbReference type="EMBL" id="JARJCM010000060">
    <property type="protein sequence ID" value="KAJ7034030.1"/>
    <property type="molecule type" value="Genomic_DNA"/>
</dbReference>
<dbReference type="SUPFAM" id="SSF52047">
    <property type="entry name" value="RNI-like"/>
    <property type="match status" value="1"/>
</dbReference>
<proteinExistence type="predicted"/>
<evidence type="ECO:0000313" key="3">
    <source>
        <dbReference type="Proteomes" id="UP001218188"/>
    </source>
</evidence>
<name>A0AAD6SWJ7_9AGAR</name>